<feature type="domain" description="Fe2OG dioxygenase" evidence="4">
    <location>
        <begin position="111"/>
        <end position="215"/>
    </location>
</feature>
<dbReference type="HOGENOM" id="CLU_010119_16_3_1"/>
<accession>D8SFZ4</accession>
<name>D8SFZ4_SELML</name>
<organism evidence="6">
    <name type="scientific">Selaginella moellendorffii</name>
    <name type="common">Spikemoss</name>
    <dbReference type="NCBI Taxonomy" id="88036"/>
    <lineage>
        <taxon>Eukaryota</taxon>
        <taxon>Viridiplantae</taxon>
        <taxon>Streptophyta</taxon>
        <taxon>Embryophyta</taxon>
        <taxon>Tracheophyta</taxon>
        <taxon>Lycopodiopsida</taxon>
        <taxon>Selaginellales</taxon>
        <taxon>Selaginellaceae</taxon>
        <taxon>Selaginella</taxon>
    </lineage>
</organism>
<feature type="non-terminal residue" evidence="5">
    <location>
        <position position="268"/>
    </location>
</feature>
<sequence>MAEDFSIPLIDLAPLHQAGNAPRVEVLEKISKACEEWGFFQVINHDLDLKLLSSLFQKKRKPRWKPAIHPWDMPTAENLILEARKTASFLVKIMSESLGLPNEQRLENLYKAGDALIMLKYPACPEGYEGPVLAKHRDGDILTIVAQLNNAQGLEVLHEKDQQEIWVPVKPVENALVINVGDVLQVWSNGRYKSVLHRVSGSQMDRYSFAYFHMPVPTTQISPLDAFTAHEIPKYRPFMHGEYLQLRYENKKLDSKNAKEITIDYYAM</sequence>
<evidence type="ECO:0000256" key="2">
    <source>
        <dbReference type="ARBA" id="ARBA00023004"/>
    </source>
</evidence>
<dbReference type="GO" id="GO:0046872">
    <property type="term" value="F:metal ion binding"/>
    <property type="evidence" value="ECO:0007669"/>
    <property type="project" value="UniProtKB-KW"/>
</dbReference>
<dbReference type="Gene3D" id="2.60.120.330">
    <property type="entry name" value="B-lactam Antibiotic, Isopenicillin N Synthase, Chain"/>
    <property type="match status" value="2"/>
</dbReference>
<proteinExistence type="inferred from homology"/>
<evidence type="ECO:0000256" key="1">
    <source>
        <dbReference type="ARBA" id="ARBA00022723"/>
    </source>
</evidence>
<dbReference type="Proteomes" id="UP000001514">
    <property type="component" value="Unassembled WGS sequence"/>
</dbReference>
<keyword evidence="5" id="KW-0223">Dioxygenase</keyword>
<dbReference type="PANTHER" id="PTHR47990">
    <property type="entry name" value="2-OXOGLUTARATE (2OG) AND FE(II)-DEPENDENT OXYGENASE SUPERFAMILY PROTEIN-RELATED"/>
    <property type="match status" value="1"/>
</dbReference>
<evidence type="ECO:0000256" key="3">
    <source>
        <dbReference type="RuleBase" id="RU003682"/>
    </source>
</evidence>
<dbReference type="Gramene" id="EFJ16493">
    <property type="protein sequence ID" value="EFJ16493"/>
    <property type="gene ID" value="SELMODRAFT_453248"/>
</dbReference>
<dbReference type="SUPFAM" id="SSF51197">
    <property type="entry name" value="Clavaminate synthase-like"/>
    <property type="match status" value="1"/>
</dbReference>
<dbReference type="InParanoid" id="D8SFZ4"/>
<dbReference type="InterPro" id="IPR044861">
    <property type="entry name" value="IPNS-like_FE2OG_OXY"/>
</dbReference>
<comment type="similarity">
    <text evidence="3">Belongs to the iron/ascorbate-dependent oxidoreductase family.</text>
</comment>
<evidence type="ECO:0000313" key="6">
    <source>
        <dbReference type="Proteomes" id="UP000001514"/>
    </source>
</evidence>
<dbReference type="AlphaFoldDB" id="D8SFZ4"/>
<protein>
    <submittedName>
        <fullName evidence="5">2-oxoacid-dependent dioxygenase</fullName>
    </submittedName>
</protein>
<keyword evidence="1 3" id="KW-0479">Metal-binding</keyword>
<dbReference type="InterPro" id="IPR005123">
    <property type="entry name" value="Oxoglu/Fe-dep_dioxygenase_dom"/>
</dbReference>
<dbReference type="eggNOG" id="KOG0143">
    <property type="taxonomic scope" value="Eukaryota"/>
</dbReference>
<keyword evidence="2 3" id="KW-0408">Iron</keyword>
<dbReference type="Pfam" id="PF14226">
    <property type="entry name" value="DIOX_N"/>
    <property type="match status" value="1"/>
</dbReference>
<gene>
    <name evidence="5" type="ORF">SELMODRAFT_453248</name>
</gene>
<dbReference type="Pfam" id="PF03171">
    <property type="entry name" value="2OG-FeII_Oxy"/>
    <property type="match status" value="1"/>
</dbReference>
<evidence type="ECO:0000259" key="4">
    <source>
        <dbReference type="PROSITE" id="PS51471"/>
    </source>
</evidence>
<dbReference type="PROSITE" id="PS51471">
    <property type="entry name" value="FE2OG_OXY"/>
    <property type="match status" value="1"/>
</dbReference>
<dbReference type="GO" id="GO:0016706">
    <property type="term" value="F:2-oxoglutarate-dependent dioxygenase activity"/>
    <property type="evidence" value="ECO:0000318"/>
    <property type="project" value="GO_Central"/>
</dbReference>
<dbReference type="KEGG" id="smo:SELMODRAFT_453248"/>
<keyword evidence="3" id="KW-0560">Oxidoreductase</keyword>
<dbReference type="InterPro" id="IPR027443">
    <property type="entry name" value="IPNS-like_sf"/>
</dbReference>
<keyword evidence="6" id="KW-1185">Reference proteome</keyword>
<dbReference type="InterPro" id="IPR050231">
    <property type="entry name" value="Iron_ascorbate_oxido_reductase"/>
</dbReference>
<evidence type="ECO:0000313" key="5">
    <source>
        <dbReference type="EMBL" id="EFJ16493.1"/>
    </source>
</evidence>
<dbReference type="InterPro" id="IPR026992">
    <property type="entry name" value="DIOX_N"/>
</dbReference>
<reference evidence="5 6" key="1">
    <citation type="journal article" date="2011" name="Science">
        <title>The Selaginella genome identifies genetic changes associated with the evolution of vascular plants.</title>
        <authorList>
            <person name="Banks J.A."/>
            <person name="Nishiyama T."/>
            <person name="Hasebe M."/>
            <person name="Bowman J.L."/>
            <person name="Gribskov M."/>
            <person name="dePamphilis C."/>
            <person name="Albert V.A."/>
            <person name="Aono N."/>
            <person name="Aoyama T."/>
            <person name="Ambrose B.A."/>
            <person name="Ashton N.W."/>
            <person name="Axtell M.J."/>
            <person name="Barker E."/>
            <person name="Barker M.S."/>
            <person name="Bennetzen J.L."/>
            <person name="Bonawitz N.D."/>
            <person name="Chapple C."/>
            <person name="Cheng C."/>
            <person name="Correa L.G."/>
            <person name="Dacre M."/>
            <person name="DeBarry J."/>
            <person name="Dreyer I."/>
            <person name="Elias M."/>
            <person name="Engstrom E.M."/>
            <person name="Estelle M."/>
            <person name="Feng L."/>
            <person name="Finet C."/>
            <person name="Floyd S.K."/>
            <person name="Frommer W.B."/>
            <person name="Fujita T."/>
            <person name="Gramzow L."/>
            <person name="Gutensohn M."/>
            <person name="Harholt J."/>
            <person name="Hattori M."/>
            <person name="Heyl A."/>
            <person name="Hirai T."/>
            <person name="Hiwatashi Y."/>
            <person name="Ishikawa M."/>
            <person name="Iwata M."/>
            <person name="Karol K.G."/>
            <person name="Koehler B."/>
            <person name="Kolukisaoglu U."/>
            <person name="Kubo M."/>
            <person name="Kurata T."/>
            <person name="Lalonde S."/>
            <person name="Li K."/>
            <person name="Li Y."/>
            <person name="Litt A."/>
            <person name="Lyons E."/>
            <person name="Manning G."/>
            <person name="Maruyama T."/>
            <person name="Michael T.P."/>
            <person name="Mikami K."/>
            <person name="Miyazaki S."/>
            <person name="Morinaga S."/>
            <person name="Murata T."/>
            <person name="Mueller-Roeber B."/>
            <person name="Nelson D.R."/>
            <person name="Obara M."/>
            <person name="Oguri Y."/>
            <person name="Olmstead R.G."/>
            <person name="Onodera N."/>
            <person name="Petersen B.L."/>
            <person name="Pils B."/>
            <person name="Prigge M."/>
            <person name="Rensing S.A."/>
            <person name="Riano-Pachon D.M."/>
            <person name="Roberts A.W."/>
            <person name="Sato Y."/>
            <person name="Scheller H.V."/>
            <person name="Schulz B."/>
            <person name="Schulz C."/>
            <person name="Shakirov E.V."/>
            <person name="Shibagaki N."/>
            <person name="Shinohara N."/>
            <person name="Shippen D.E."/>
            <person name="Soerensen I."/>
            <person name="Sotooka R."/>
            <person name="Sugimoto N."/>
            <person name="Sugita M."/>
            <person name="Sumikawa N."/>
            <person name="Tanurdzic M."/>
            <person name="Theissen G."/>
            <person name="Ulvskov P."/>
            <person name="Wakazuki S."/>
            <person name="Weng J.K."/>
            <person name="Willats W.W."/>
            <person name="Wipf D."/>
            <person name="Wolf P.G."/>
            <person name="Yang L."/>
            <person name="Zimmer A.D."/>
            <person name="Zhu Q."/>
            <person name="Mitros T."/>
            <person name="Hellsten U."/>
            <person name="Loque D."/>
            <person name="Otillar R."/>
            <person name="Salamov A."/>
            <person name="Schmutz J."/>
            <person name="Shapiro H."/>
            <person name="Lindquist E."/>
            <person name="Lucas S."/>
            <person name="Rokhsar D."/>
            <person name="Grigoriev I.V."/>
        </authorList>
    </citation>
    <scope>NUCLEOTIDE SEQUENCE [LARGE SCALE GENOMIC DNA]</scope>
</reference>
<dbReference type="EMBL" id="GL377618">
    <property type="protein sequence ID" value="EFJ16493.1"/>
    <property type="molecule type" value="Genomic_DNA"/>
</dbReference>